<dbReference type="GO" id="GO:0005506">
    <property type="term" value="F:iron ion binding"/>
    <property type="evidence" value="ECO:0007669"/>
    <property type="project" value="InterPro"/>
</dbReference>
<dbReference type="Pfam" id="PF00310">
    <property type="entry name" value="GATase_2"/>
    <property type="match status" value="1"/>
</dbReference>
<organism evidence="29 30">
    <name type="scientific">Coccomyxa viridis</name>
    <dbReference type="NCBI Taxonomy" id="1274662"/>
    <lineage>
        <taxon>Eukaryota</taxon>
        <taxon>Viridiplantae</taxon>
        <taxon>Chlorophyta</taxon>
        <taxon>core chlorophytes</taxon>
        <taxon>Trebouxiophyceae</taxon>
        <taxon>Trebouxiophyceae incertae sedis</taxon>
        <taxon>Coccomyxaceae</taxon>
        <taxon>Coccomyxa</taxon>
    </lineage>
</organism>
<reference evidence="29 30" key="1">
    <citation type="submission" date="2023-10" db="EMBL/GenBank/DDBJ databases">
        <authorList>
            <person name="Maclean D."/>
            <person name="Macfadyen A."/>
        </authorList>
    </citation>
    <scope>NUCLEOTIDE SEQUENCE [LARGE SCALE GENOMIC DNA]</scope>
</reference>
<evidence type="ECO:0000256" key="8">
    <source>
        <dbReference type="ARBA" id="ARBA00011245"/>
    </source>
</evidence>
<proteinExistence type="inferred from homology"/>
<dbReference type="FunFam" id="3.40.50.720:FF:000113">
    <property type="entry name" value="Glutamate synthase [NADH], amyloplastic"/>
    <property type="match status" value="1"/>
</dbReference>
<feature type="binding site" evidence="26">
    <location>
        <position position="1288"/>
    </location>
    <ligand>
        <name>[3Fe-4S] cluster</name>
        <dbReference type="ChEBI" id="CHEBI:21137"/>
    </ligand>
</feature>
<evidence type="ECO:0000256" key="22">
    <source>
        <dbReference type="ARBA" id="ARBA00023291"/>
    </source>
</evidence>
<dbReference type="GO" id="GO:0006537">
    <property type="term" value="P:glutamate biosynthetic process"/>
    <property type="evidence" value="ECO:0007669"/>
    <property type="project" value="UniProtKB-KW"/>
</dbReference>
<dbReference type="FunFam" id="1.10.1060.10:FF:000009">
    <property type="entry name" value="Glutamate synthase 1 [NADH] chloroplastic"/>
    <property type="match status" value="1"/>
</dbReference>
<feature type="region of interest" description="Disordered" evidence="27">
    <location>
        <begin position="1653"/>
        <end position="1673"/>
    </location>
</feature>
<dbReference type="CDD" id="cd00982">
    <property type="entry name" value="gltB_C"/>
    <property type="match status" value="1"/>
</dbReference>
<dbReference type="InterPro" id="IPR028261">
    <property type="entry name" value="DPD_II"/>
</dbReference>
<dbReference type="InterPro" id="IPR051394">
    <property type="entry name" value="Glutamate_Synthase"/>
</dbReference>
<evidence type="ECO:0000313" key="29">
    <source>
        <dbReference type="EMBL" id="CAK0750625.1"/>
    </source>
</evidence>
<feature type="region of interest" description="Disordered" evidence="27">
    <location>
        <begin position="1052"/>
        <end position="1075"/>
    </location>
</feature>
<dbReference type="EMBL" id="CAUYUE010000003">
    <property type="protein sequence ID" value="CAK0750625.1"/>
    <property type="molecule type" value="Genomic_DNA"/>
</dbReference>
<evidence type="ECO:0000256" key="13">
    <source>
        <dbReference type="ARBA" id="ARBA00022723"/>
    </source>
</evidence>
<evidence type="ECO:0000256" key="25">
    <source>
        <dbReference type="PIRSR" id="PIRSR000187-1"/>
    </source>
</evidence>
<evidence type="ECO:0000256" key="20">
    <source>
        <dbReference type="ARBA" id="ARBA00023027"/>
    </source>
</evidence>
<dbReference type="SUPFAM" id="SSF51395">
    <property type="entry name" value="FMN-linked oxidoreductases"/>
    <property type="match status" value="1"/>
</dbReference>
<dbReference type="Pfam" id="PF07992">
    <property type="entry name" value="Pyr_redox_2"/>
    <property type="match status" value="2"/>
</dbReference>
<gene>
    <name evidence="29" type="primary">GLT1</name>
    <name evidence="29" type="ORF">CVIRNUC_002005</name>
</gene>
<dbReference type="Pfam" id="PF04898">
    <property type="entry name" value="Glu_syn_central"/>
    <property type="match status" value="1"/>
</dbReference>
<dbReference type="InterPro" id="IPR036485">
    <property type="entry name" value="Glu_synth_asu_C_sf"/>
</dbReference>
<name>A0AAV1HYW6_9CHLO</name>
<keyword evidence="21" id="KW-0314">Glutamate biosynthesis</keyword>
<dbReference type="FunFam" id="3.20.20.70:FF:000017">
    <property type="entry name" value="Glutamate synthase [NADH], amyloplastic"/>
    <property type="match status" value="1"/>
</dbReference>
<dbReference type="PANTHER" id="PTHR43100:SF1">
    <property type="entry name" value="GLUTAMATE SYNTHASE [NADPH] SMALL CHAIN"/>
    <property type="match status" value="1"/>
</dbReference>
<dbReference type="Gene3D" id="3.60.20.10">
    <property type="entry name" value="Glutamine Phosphoribosylpyrophosphate, subunit 1, domain 1"/>
    <property type="match status" value="1"/>
</dbReference>
<comment type="pathway">
    <text evidence="6">Amino-acid biosynthesis; L-glutamate biosynthesis via GLT pathway; L-glutamate from 2-oxoglutarate and L-glutamine (NAD(+) route): step 1/1.</text>
</comment>
<keyword evidence="15" id="KW-0809">Transit peptide</keyword>
<dbReference type="SUPFAM" id="SSF56235">
    <property type="entry name" value="N-terminal nucleophile aminohydrolases (Ntn hydrolases)"/>
    <property type="match status" value="1"/>
</dbReference>
<keyword evidence="14" id="KW-0274">FAD</keyword>
<dbReference type="InterPro" id="IPR006982">
    <property type="entry name" value="Glu_synth_centr_N"/>
</dbReference>
<dbReference type="Gene3D" id="1.10.1060.10">
    <property type="entry name" value="Alpha-helical ferredoxin"/>
    <property type="match status" value="1"/>
</dbReference>
<evidence type="ECO:0000256" key="14">
    <source>
        <dbReference type="ARBA" id="ARBA00022827"/>
    </source>
</evidence>
<dbReference type="GO" id="GO:0010181">
    <property type="term" value="F:FMN binding"/>
    <property type="evidence" value="ECO:0007669"/>
    <property type="project" value="InterPro"/>
</dbReference>
<dbReference type="InterPro" id="IPR036188">
    <property type="entry name" value="FAD/NAD-bd_sf"/>
</dbReference>
<evidence type="ECO:0000256" key="5">
    <source>
        <dbReference type="ARBA" id="ARBA00004909"/>
    </source>
</evidence>
<dbReference type="GO" id="GO:0051538">
    <property type="term" value="F:3 iron, 4 sulfur cluster binding"/>
    <property type="evidence" value="ECO:0007669"/>
    <property type="project" value="UniProtKB-KW"/>
</dbReference>
<feature type="binding site" evidence="26">
    <location>
        <position position="1277"/>
    </location>
    <ligand>
        <name>[3Fe-4S] cluster</name>
        <dbReference type="ChEBI" id="CHEBI:21137"/>
    </ligand>
</feature>
<evidence type="ECO:0000256" key="16">
    <source>
        <dbReference type="ARBA" id="ARBA00022962"/>
    </source>
</evidence>
<evidence type="ECO:0000256" key="19">
    <source>
        <dbReference type="ARBA" id="ARBA00023014"/>
    </source>
</evidence>
<evidence type="ECO:0000313" key="30">
    <source>
        <dbReference type="Proteomes" id="UP001314263"/>
    </source>
</evidence>
<dbReference type="PROSITE" id="PS51278">
    <property type="entry name" value="GATASE_TYPE_2"/>
    <property type="match status" value="1"/>
</dbReference>
<comment type="cofactor">
    <cofactor evidence="1">
        <name>FMN</name>
        <dbReference type="ChEBI" id="CHEBI:58210"/>
    </cofactor>
</comment>
<keyword evidence="11" id="KW-0934">Plastid</keyword>
<dbReference type="SUPFAM" id="SSF69336">
    <property type="entry name" value="Alpha subunit of glutamate synthase, C-terminal domain"/>
    <property type="match status" value="1"/>
</dbReference>
<dbReference type="PIRSF" id="PIRSF000187">
    <property type="entry name" value="GOGAT"/>
    <property type="match status" value="1"/>
</dbReference>
<evidence type="ECO:0000256" key="27">
    <source>
        <dbReference type="SAM" id="MobiDB-lite"/>
    </source>
</evidence>
<evidence type="ECO:0000256" key="18">
    <source>
        <dbReference type="ARBA" id="ARBA00023004"/>
    </source>
</evidence>
<dbReference type="CDD" id="cd02808">
    <property type="entry name" value="GltS_FMN"/>
    <property type="match status" value="1"/>
</dbReference>
<dbReference type="InterPro" id="IPR029055">
    <property type="entry name" value="Ntn_hydrolases_N"/>
</dbReference>
<dbReference type="GO" id="GO:0050660">
    <property type="term" value="F:flavin adenine dinucleotide binding"/>
    <property type="evidence" value="ECO:0007669"/>
    <property type="project" value="InterPro"/>
</dbReference>
<protein>
    <recommendedName>
        <fullName evidence="23">glutamate synthase (NADH)</fullName>
        <ecNumber evidence="23">1.4.1.14</ecNumber>
    </recommendedName>
</protein>
<keyword evidence="17" id="KW-0560">Oxidoreductase</keyword>
<evidence type="ECO:0000256" key="15">
    <source>
        <dbReference type="ARBA" id="ARBA00022946"/>
    </source>
</evidence>
<dbReference type="InterPro" id="IPR012220">
    <property type="entry name" value="Glu_synth_euk"/>
</dbReference>
<keyword evidence="19 26" id="KW-0411">Iron-sulfur</keyword>
<dbReference type="Gene3D" id="3.20.20.70">
    <property type="entry name" value="Aldolase class I"/>
    <property type="match status" value="2"/>
</dbReference>
<evidence type="ECO:0000256" key="21">
    <source>
        <dbReference type="ARBA" id="ARBA00023164"/>
    </source>
</evidence>
<dbReference type="Gene3D" id="2.160.20.60">
    <property type="entry name" value="Glutamate synthase, alpha subunit, C-terminal domain"/>
    <property type="match status" value="1"/>
</dbReference>
<feature type="compositionally biased region" description="Low complexity" evidence="27">
    <location>
        <begin position="1690"/>
        <end position="1702"/>
    </location>
</feature>
<evidence type="ECO:0000256" key="12">
    <source>
        <dbReference type="ARBA" id="ARBA00022643"/>
    </source>
</evidence>
<evidence type="ECO:0000256" key="17">
    <source>
        <dbReference type="ARBA" id="ARBA00023002"/>
    </source>
</evidence>
<dbReference type="PRINTS" id="PR00419">
    <property type="entry name" value="ADXRDTASE"/>
</dbReference>
<evidence type="ECO:0000256" key="7">
    <source>
        <dbReference type="ARBA" id="ARBA00009716"/>
    </source>
</evidence>
<dbReference type="NCBIfam" id="NF008730">
    <property type="entry name" value="PRK11750.1"/>
    <property type="match status" value="1"/>
</dbReference>
<accession>A0AAV1HYW6</accession>
<comment type="caution">
    <text evidence="29">The sequence shown here is derived from an EMBL/GenBank/DDBJ whole genome shotgun (WGS) entry which is preliminary data.</text>
</comment>
<dbReference type="InterPro" id="IPR009051">
    <property type="entry name" value="Helical_ferredxn"/>
</dbReference>
<keyword evidence="9" id="KW-0028">Amino-acid biosynthesis</keyword>
<feature type="region of interest" description="Disordered" evidence="27">
    <location>
        <begin position="53"/>
        <end position="72"/>
    </location>
</feature>
<dbReference type="InterPro" id="IPR002932">
    <property type="entry name" value="Glu_synthdom"/>
</dbReference>
<keyword evidence="10" id="KW-0285">Flavoprotein</keyword>
<feature type="domain" description="Glutamine amidotransferase type-2" evidence="28">
    <location>
        <begin position="100"/>
        <end position="503"/>
    </location>
</feature>
<dbReference type="FunFam" id="2.160.20.60:FF:000001">
    <property type="entry name" value="Glutamate synthase, large subunit"/>
    <property type="match status" value="1"/>
</dbReference>
<evidence type="ECO:0000256" key="9">
    <source>
        <dbReference type="ARBA" id="ARBA00022605"/>
    </source>
</evidence>
<evidence type="ECO:0000256" key="3">
    <source>
        <dbReference type="ARBA" id="ARBA00004474"/>
    </source>
</evidence>
<dbReference type="EC" id="1.4.1.14" evidence="23"/>
<comment type="cofactor">
    <cofactor evidence="26">
        <name>[3Fe-4S] cluster</name>
        <dbReference type="ChEBI" id="CHEBI:21137"/>
    </cofactor>
    <text evidence="26">Binds 1 [3Fe-4S] cluster.</text>
</comment>
<dbReference type="Proteomes" id="UP001314263">
    <property type="component" value="Unassembled WGS sequence"/>
</dbReference>
<dbReference type="InterPro" id="IPR013785">
    <property type="entry name" value="Aldolase_TIM"/>
</dbReference>
<keyword evidence="18" id="KW-0408">Iron</keyword>
<dbReference type="GO" id="GO:0019676">
    <property type="term" value="P:ammonia assimilation cycle"/>
    <property type="evidence" value="ECO:0007669"/>
    <property type="project" value="UniProtKB-ARBA"/>
</dbReference>
<dbReference type="GO" id="GO:0048589">
    <property type="term" value="P:developmental growth"/>
    <property type="evidence" value="ECO:0007669"/>
    <property type="project" value="UniProtKB-ARBA"/>
</dbReference>
<evidence type="ECO:0000256" key="1">
    <source>
        <dbReference type="ARBA" id="ARBA00001917"/>
    </source>
</evidence>
<keyword evidence="30" id="KW-1185">Reference proteome</keyword>
<evidence type="ECO:0000256" key="26">
    <source>
        <dbReference type="PIRSR" id="PIRSR000187-2"/>
    </source>
</evidence>
<dbReference type="SUPFAM" id="SSF51971">
    <property type="entry name" value="Nucleotide-binding domain"/>
    <property type="match status" value="1"/>
</dbReference>
<dbReference type="FunFam" id="3.50.50.60:FF:000022">
    <property type="entry name" value="Glutamate synthase [NADH], amyloplastic"/>
    <property type="match status" value="1"/>
</dbReference>
<comment type="cofactor">
    <cofactor evidence="2">
        <name>FAD</name>
        <dbReference type="ChEBI" id="CHEBI:57692"/>
    </cofactor>
</comment>
<feature type="binding site" evidence="26">
    <location>
        <position position="1283"/>
    </location>
    <ligand>
        <name>[3Fe-4S] cluster</name>
        <dbReference type="ChEBI" id="CHEBI:21137"/>
    </ligand>
</feature>
<dbReference type="FunFam" id="3.20.20.70:FF:000031">
    <property type="entry name" value="Glutamate synthase 1 [NADH]"/>
    <property type="match status" value="1"/>
</dbReference>
<dbReference type="GO" id="GO:0009536">
    <property type="term" value="C:plastid"/>
    <property type="evidence" value="ECO:0007669"/>
    <property type="project" value="UniProtKB-SubCell"/>
</dbReference>
<dbReference type="NCBIfam" id="TIGR01317">
    <property type="entry name" value="GOGAT_sm_gam"/>
    <property type="match status" value="1"/>
</dbReference>
<comment type="catalytic activity">
    <reaction evidence="24">
        <text>2 L-glutamate + NAD(+) = L-glutamine + 2-oxoglutarate + NADH + H(+)</text>
        <dbReference type="Rhea" id="RHEA:13753"/>
        <dbReference type="ChEBI" id="CHEBI:15378"/>
        <dbReference type="ChEBI" id="CHEBI:16810"/>
        <dbReference type="ChEBI" id="CHEBI:29985"/>
        <dbReference type="ChEBI" id="CHEBI:57540"/>
        <dbReference type="ChEBI" id="CHEBI:57945"/>
        <dbReference type="ChEBI" id="CHEBI:58359"/>
        <dbReference type="EC" id="1.4.1.14"/>
    </reaction>
</comment>
<dbReference type="FunFam" id="3.60.20.10:FF:000043">
    <property type="entry name" value="Glutamate synthase 1 [NADH] chloroplastic"/>
    <property type="match status" value="1"/>
</dbReference>
<evidence type="ECO:0000256" key="23">
    <source>
        <dbReference type="ARBA" id="ARBA00024383"/>
    </source>
</evidence>
<feature type="active site" description="For GATase activity" evidence="25">
    <location>
        <position position="100"/>
    </location>
</feature>
<dbReference type="Gene3D" id="3.40.50.720">
    <property type="entry name" value="NAD(P)-binding Rossmann-like Domain"/>
    <property type="match status" value="1"/>
</dbReference>
<evidence type="ECO:0000256" key="6">
    <source>
        <dbReference type="ARBA" id="ARBA00004944"/>
    </source>
</evidence>
<dbReference type="PANTHER" id="PTHR43100">
    <property type="entry name" value="GLUTAMATE SYNTHASE [NADPH] SMALL CHAIN"/>
    <property type="match status" value="1"/>
</dbReference>
<dbReference type="CDD" id="cd00713">
    <property type="entry name" value="GltS"/>
    <property type="match status" value="1"/>
</dbReference>
<dbReference type="InterPro" id="IPR002489">
    <property type="entry name" value="Glu_synth_asu_C"/>
</dbReference>
<comment type="subunit">
    <text evidence="8">Monomer.</text>
</comment>
<comment type="pathway">
    <text evidence="5">Nitrogen metabolism.</text>
</comment>
<comment type="subcellular location">
    <subcellularLocation>
        <location evidence="3">Plastid</location>
    </subcellularLocation>
</comment>
<dbReference type="InterPro" id="IPR023753">
    <property type="entry name" value="FAD/NAD-binding_dom"/>
</dbReference>
<evidence type="ECO:0000256" key="2">
    <source>
        <dbReference type="ARBA" id="ARBA00001974"/>
    </source>
</evidence>
<dbReference type="GO" id="GO:0016639">
    <property type="term" value="F:oxidoreductase activity, acting on the CH-NH2 group of donors, NAD or NADP as acceptor"/>
    <property type="evidence" value="ECO:0007669"/>
    <property type="project" value="InterPro"/>
</dbReference>
<dbReference type="Pfam" id="PF01493">
    <property type="entry name" value="GXGXG"/>
    <property type="match status" value="1"/>
</dbReference>
<comment type="pathway">
    <text evidence="4">Energy metabolism; nitrogen metabolism.</text>
</comment>
<feature type="region of interest" description="Disordered" evidence="27">
    <location>
        <begin position="549"/>
        <end position="595"/>
    </location>
</feature>
<dbReference type="InterPro" id="IPR017932">
    <property type="entry name" value="GATase_2_dom"/>
</dbReference>
<feature type="region of interest" description="Disordered" evidence="27">
    <location>
        <begin position="1690"/>
        <end position="1713"/>
    </location>
</feature>
<dbReference type="Pfam" id="PF01645">
    <property type="entry name" value="Glu_synthase"/>
    <property type="match status" value="1"/>
</dbReference>
<evidence type="ECO:0000256" key="24">
    <source>
        <dbReference type="ARBA" id="ARBA00048867"/>
    </source>
</evidence>
<evidence type="ECO:0000256" key="11">
    <source>
        <dbReference type="ARBA" id="ARBA00022640"/>
    </source>
</evidence>
<keyword evidence="12" id="KW-0288">FMN</keyword>
<dbReference type="Gene3D" id="3.50.50.60">
    <property type="entry name" value="FAD/NAD(P)-binding domain"/>
    <property type="match status" value="1"/>
</dbReference>
<dbReference type="SUPFAM" id="SSF46548">
    <property type="entry name" value="alpha-helical ferredoxin"/>
    <property type="match status" value="1"/>
</dbReference>
<evidence type="ECO:0000256" key="10">
    <source>
        <dbReference type="ARBA" id="ARBA00022630"/>
    </source>
</evidence>
<dbReference type="Pfam" id="PF14691">
    <property type="entry name" value="Fer4_20"/>
    <property type="match status" value="1"/>
</dbReference>
<keyword evidence="20" id="KW-0520">NAD</keyword>
<dbReference type="GO" id="GO:0016040">
    <property type="term" value="F:glutamate synthase (NADH) activity"/>
    <property type="evidence" value="ECO:0007669"/>
    <property type="project" value="UniProtKB-EC"/>
</dbReference>
<evidence type="ECO:0000256" key="4">
    <source>
        <dbReference type="ARBA" id="ARBA00004802"/>
    </source>
</evidence>
<sequence>MAAAPARALSLQPSRCSPSLITAAPHAASRRLPTGRKDFARFEGLRAQTLQRQAAPRKTLQWRPGHAPGQSNRLQVLSMAHSAIPEARGLFDPANDKDACGVGFIGNLDKVATRSCVTDALEMLVRMTHRGACGCEANTGDGAGCLVAIPHGFFARVVREDCDVRLPGEGQYAVGHLFLPKEPELYNAAKGIIAKVAQKLGHTVLAWRLVPTTNYDLGESAKAVEPHIEQVFISLSSSPVTSSPDPEAQFFVLRKLIEHAWVRKGYDHKHAYVCSLSSHTIVYKGQLLPAQVPTYYQDLQAPDFTSYMTLVHSRFSTNTFPSWDRAQPMRMMGHNGEINTLRGNKNWMKARQGILKCTSLGLPQDVLEKLLPIVPEWQSDSGSFDTVLELLVRSGHELPEAMMMLIPEAWQNDPLMPQNKRDFYRFNSAVMEPWDGPALVSFTDGRFIGATLDRNGLRPGRYYLTKSGRVIMGSEVGVVDIPNWDIASKGRLMPGNIFLVDFDAGRVIKDDEMKEKYTKMRPYGEWLAEQTVVLQQIIDAVPPEQRQAPPVLPAGVLPSLGAPHANGNGNGNGAAANGDGTRLGNGSGGSLLPEEDSTGVRRLLKLLKANGYTMETLEMLMVPMARTGAEPLGSMGNDAPLACMSHRPKLTYEYFKQIFAQVTNPPLDPLREKVVTSTRCMIGPEGDVTSKVQASQAKRLELIQPILRPAQLEALKRMSFRGWSAKVLDATWPISEGGNGLRAALQRICDEATAAIEDGYEFIVLSDRNQGKQRCAVGTLLACGRVHHHLVRTQMRSRVGLLLESAEAREVHHFCTLIGYGADAICPYLAFETLHALREDGKLKASESDDMLATKYIKAINAGVLKVMAKMGISTIASYKGAQIFEALGLGHDVVHACFAGTPSRIGGIGFNGLAADALSLHALAFSSTAYPEGSADAYALPDPGDYHFRAANNEKHEAHLNDPMAMAKLQEAARDNSVAAYREYSRMTQELNKQINLRGMLKFKASKRPVPLEQVEPAKEIVKRFCTGAMSYGSISLEAHTTLAEAMNKIGGKSNTGEGGENPRRLMPLADGSRNPQRSAIKQIASGRFGVTANYLTNADELQIKIAQGAKPGEGGELPGQKVQGDIARTRGSTPGVGLISPPPHHDIYSIEDLAQLIYDLKSSNPGARVSVKLVSENGVGVVAAGVVKGHADHVLISGHDGGTGAAKWSSIKSAGLPWELGLAETHQVLVANDLRGRTVLQADGQLRTGRDLAVAALLGAEEFGFATAPLITMGCIMMRKCHTNTCPVGVATQDPELRAKFAGEPEHVVNFLFMVAEELREYMASMGFQKVTDMVGRADMLEPDMDVINGNYKLAGIDLEKILTPAAELRPGAAQTCVQRQDHGLETGLDMALIPRCAPALPFGNAKPVPVYIEERALNTHRAIGTTLSHEVTKRFGSKGMPDNTIHVKLSGHAGQSMGAWLAPGIMLEMEGDSNDYVGKGLSGGIIVVYPPADCDFEAKDNIIVGNVCLYGATSGEAYFSGMAAERFCVRNSGANAVVEGVGDHGCEYMTGGNVVILGKTGKNFGAGMSGGLAYVYDPNRRLPDLCNEDVAGDLFPITNVEDESLVVSLIQRHLKYTKSAVARAILNDWQTAKQSFVKVFPHEYARALAEKGTTEAPQKQESRDLQESGLEGKDAFGELVKLSSSASSSTSSIDTVSTSGDGATHRNDPREDLERLYRDANAGMVVAGREATWEATRPSVLPAGQSQKLRGFIDYRRNPMPYRDVEERSKDWGEVLARMAGEQHADLLSTQSARCMDCGTPFCHQTSSGCPLGNKIPEWNALVHQGRWKEALYRLLETNNFPEFTGRVCPAPCEGSCVLGINEPPVTIKTMEASIIDKGFEEGWMVPRPPLARSGARVAVIGGGPAGMAAADQLNKMGHAVTVYERSDRVGGLMMYGVPNMKTDKELVVQRRVDLMAAEGVKFVVNAHVGKNVDIADLKAESDAVLLAAGATKPRDLPIPGREASGVHFAMEFLHANTKSLLDSNLEDGKYISAKGKAVIVVGGGDTGTDCIGTSVRHGAKQVINLELMDQPPPSRAASNPWPQWPRIFRVDYGHAEAAAAYGRDPRRYNVMSKRFILNEGRVVGLEIVQVRWEPAENGGRPNLVEVPGTTEVLEADLVLLAMGFLGPEATLAEALGMELDPRSNFKAEFGNFATSIDGVFAAGDCRRGQSLVVWAIREGRDAAAAVDAYLGSHARLSNGVTAVERDGQGGKELVAA</sequence>
<keyword evidence="13" id="KW-0479">Metal-binding</keyword>
<evidence type="ECO:0000259" key="28">
    <source>
        <dbReference type="PROSITE" id="PS51278"/>
    </source>
</evidence>
<comment type="similarity">
    <text evidence="7">Belongs to the glutamate synthase family.</text>
</comment>
<keyword evidence="16" id="KW-0315">Glutamine amidotransferase</keyword>
<dbReference type="InterPro" id="IPR006005">
    <property type="entry name" value="Glut_synth_ssu1"/>
</dbReference>
<keyword evidence="22 26" id="KW-0003">3Fe-4S</keyword>